<evidence type="ECO:0000256" key="1">
    <source>
        <dbReference type="ARBA" id="ARBA00023002"/>
    </source>
</evidence>
<name>A0ABT8F2A0_9BACT</name>
<dbReference type="InterPro" id="IPR024706">
    <property type="entry name" value="Peroxiredoxin_AhpC-typ"/>
</dbReference>
<evidence type="ECO:0000259" key="3">
    <source>
        <dbReference type="PROSITE" id="PS51352"/>
    </source>
</evidence>
<reference evidence="4" key="1">
    <citation type="submission" date="2023-06" db="EMBL/GenBank/DDBJ databases">
        <title>Cytophagales bacterium Strain LB-30, isolated from soil.</title>
        <authorList>
            <person name="Liu B."/>
        </authorList>
    </citation>
    <scope>NUCLEOTIDE SEQUENCE</scope>
    <source>
        <strain evidence="4">LB-30</strain>
    </source>
</reference>
<dbReference type="InterPro" id="IPR013766">
    <property type="entry name" value="Thioredoxin_domain"/>
</dbReference>
<dbReference type="Proteomes" id="UP001168552">
    <property type="component" value="Unassembled WGS sequence"/>
</dbReference>
<gene>
    <name evidence="4" type="ORF">QWY31_02840</name>
</gene>
<dbReference type="SUPFAM" id="SSF52833">
    <property type="entry name" value="Thioredoxin-like"/>
    <property type="match status" value="1"/>
</dbReference>
<accession>A0ABT8F2A0</accession>
<dbReference type="PROSITE" id="PS51352">
    <property type="entry name" value="THIOREDOXIN_2"/>
    <property type="match status" value="1"/>
</dbReference>
<keyword evidence="5" id="KW-1185">Reference proteome</keyword>
<organism evidence="4 5">
    <name type="scientific">Shiella aurantiaca</name>
    <dbReference type="NCBI Taxonomy" id="3058365"/>
    <lineage>
        <taxon>Bacteria</taxon>
        <taxon>Pseudomonadati</taxon>
        <taxon>Bacteroidota</taxon>
        <taxon>Cytophagia</taxon>
        <taxon>Cytophagales</taxon>
        <taxon>Shiellaceae</taxon>
        <taxon>Shiella</taxon>
    </lineage>
</organism>
<evidence type="ECO:0000256" key="2">
    <source>
        <dbReference type="ARBA" id="ARBA00023284"/>
    </source>
</evidence>
<evidence type="ECO:0000313" key="5">
    <source>
        <dbReference type="Proteomes" id="UP001168552"/>
    </source>
</evidence>
<keyword evidence="1" id="KW-0560">Oxidoreductase</keyword>
<dbReference type="EMBL" id="JAUHJS010000001">
    <property type="protein sequence ID" value="MDN4164418.1"/>
    <property type="molecule type" value="Genomic_DNA"/>
</dbReference>
<comment type="caution">
    <text evidence="4">The sequence shown here is derived from an EMBL/GenBank/DDBJ whole genome shotgun (WGS) entry which is preliminary data.</text>
</comment>
<evidence type="ECO:0000313" key="4">
    <source>
        <dbReference type="EMBL" id="MDN4164418.1"/>
    </source>
</evidence>
<feature type="domain" description="Thioredoxin" evidence="3">
    <location>
        <begin position="3"/>
        <end position="153"/>
    </location>
</feature>
<dbReference type="RefSeq" id="WP_320002943.1">
    <property type="nucleotide sequence ID" value="NZ_JAUHJS010000001.1"/>
</dbReference>
<dbReference type="Gene3D" id="3.40.30.10">
    <property type="entry name" value="Glutaredoxin"/>
    <property type="match status" value="1"/>
</dbReference>
<dbReference type="PANTHER" id="PTHR43110">
    <property type="entry name" value="THIOL PEROXIDASE"/>
    <property type="match status" value="1"/>
</dbReference>
<dbReference type="PANTHER" id="PTHR43110:SF1">
    <property type="entry name" value="THIOL PEROXIDASE"/>
    <property type="match status" value="1"/>
</dbReference>
<dbReference type="InterPro" id="IPR050455">
    <property type="entry name" value="Tpx_Peroxidase_subfamily"/>
</dbReference>
<dbReference type="Pfam" id="PF00578">
    <property type="entry name" value="AhpC-TSA"/>
    <property type="match status" value="1"/>
</dbReference>
<dbReference type="InterPro" id="IPR036249">
    <property type="entry name" value="Thioredoxin-like_sf"/>
</dbReference>
<dbReference type="InterPro" id="IPR000866">
    <property type="entry name" value="AhpC/TSA"/>
</dbReference>
<keyword evidence="2" id="KW-0676">Redox-active center</keyword>
<dbReference type="PIRSF" id="PIRSF000239">
    <property type="entry name" value="AHPC"/>
    <property type="match status" value="1"/>
</dbReference>
<protein>
    <submittedName>
        <fullName evidence="4">Redoxin domain-containing protein</fullName>
    </submittedName>
</protein>
<sequence length="153" mass="16784">MALKVGDAAPSFKLFDTNKKEVSLEDYKGKNLVVLFFPLAFTSVCTTELCTMRDSLTDFNALNAEVVGISVDSLFTLEKFKQQENINFPLLSDFNKETSGAYGALYQDFVLGMKGVSKRSAFVIDPAGKIKYAEVLESAGDLPNFEAIKASLN</sequence>
<proteinExistence type="predicted"/>